<dbReference type="InParanoid" id="T1G2Q1"/>
<evidence type="ECO:0000256" key="4">
    <source>
        <dbReference type="ARBA" id="ARBA00023136"/>
    </source>
</evidence>
<keyword evidence="2 5" id="KW-0812">Transmembrane</keyword>
<dbReference type="Proteomes" id="UP000015101">
    <property type="component" value="Unassembled WGS sequence"/>
</dbReference>
<keyword evidence="9" id="KW-1185">Reference proteome</keyword>
<evidence type="ECO:0000256" key="3">
    <source>
        <dbReference type="ARBA" id="ARBA00022989"/>
    </source>
</evidence>
<feature type="transmembrane region" description="Helical" evidence="5">
    <location>
        <begin position="252"/>
        <end position="274"/>
    </location>
</feature>
<accession>T1G2Q1</accession>
<dbReference type="eggNOG" id="KOG2083">
    <property type="taxonomic scope" value="Eukaryota"/>
</dbReference>
<dbReference type="PANTHER" id="PTHR11827:SF6">
    <property type="entry name" value="SOLUTE CARRIER FAMILY 12 MEMBER 8"/>
    <property type="match status" value="1"/>
</dbReference>
<reference evidence="9" key="1">
    <citation type="submission" date="2012-12" db="EMBL/GenBank/DDBJ databases">
        <authorList>
            <person name="Hellsten U."/>
            <person name="Grimwood J."/>
            <person name="Chapman J.A."/>
            <person name="Shapiro H."/>
            <person name="Aerts A."/>
            <person name="Otillar R.P."/>
            <person name="Terry A.Y."/>
            <person name="Boore J.L."/>
            <person name="Simakov O."/>
            <person name="Marletaz F."/>
            <person name="Cho S.-J."/>
            <person name="Edsinger-Gonzales E."/>
            <person name="Havlak P."/>
            <person name="Kuo D.-H."/>
            <person name="Larsson T."/>
            <person name="Lv J."/>
            <person name="Arendt D."/>
            <person name="Savage R."/>
            <person name="Osoegawa K."/>
            <person name="de Jong P."/>
            <person name="Lindberg D.R."/>
            <person name="Seaver E.C."/>
            <person name="Weisblat D.A."/>
            <person name="Putnam N.H."/>
            <person name="Grigoriev I.V."/>
            <person name="Rokhsar D.S."/>
        </authorList>
    </citation>
    <scope>NUCLEOTIDE SEQUENCE</scope>
</reference>
<feature type="transmembrane region" description="Helical" evidence="5">
    <location>
        <begin position="169"/>
        <end position="189"/>
    </location>
</feature>
<comment type="subcellular location">
    <subcellularLocation>
        <location evidence="1">Membrane</location>
        <topology evidence="1">Multi-pass membrane protein</topology>
    </subcellularLocation>
</comment>
<dbReference type="PANTHER" id="PTHR11827">
    <property type="entry name" value="SOLUTE CARRIER FAMILY 12, CATION COTRANSPORTERS"/>
    <property type="match status" value="1"/>
</dbReference>
<gene>
    <name evidence="8" type="primary">20215349</name>
    <name evidence="7" type="ORF">HELRODRAFT_76849</name>
</gene>
<dbReference type="CTD" id="20215349"/>
<evidence type="ECO:0000256" key="5">
    <source>
        <dbReference type="SAM" id="Phobius"/>
    </source>
</evidence>
<reference evidence="7 9" key="2">
    <citation type="journal article" date="2013" name="Nature">
        <title>Insights into bilaterian evolution from three spiralian genomes.</title>
        <authorList>
            <person name="Simakov O."/>
            <person name="Marletaz F."/>
            <person name="Cho S.J."/>
            <person name="Edsinger-Gonzales E."/>
            <person name="Havlak P."/>
            <person name="Hellsten U."/>
            <person name="Kuo D.H."/>
            <person name="Larsson T."/>
            <person name="Lv J."/>
            <person name="Arendt D."/>
            <person name="Savage R."/>
            <person name="Osoegawa K."/>
            <person name="de Jong P."/>
            <person name="Grimwood J."/>
            <person name="Chapman J.A."/>
            <person name="Shapiro H."/>
            <person name="Aerts A."/>
            <person name="Otillar R.P."/>
            <person name="Terry A.Y."/>
            <person name="Boore J.L."/>
            <person name="Grigoriev I.V."/>
            <person name="Lindberg D.R."/>
            <person name="Seaver E.C."/>
            <person name="Weisblat D.A."/>
            <person name="Putnam N.H."/>
            <person name="Rokhsar D.S."/>
        </authorList>
    </citation>
    <scope>NUCLEOTIDE SEQUENCE</scope>
</reference>
<dbReference type="GO" id="GO:1902476">
    <property type="term" value="P:chloride transmembrane transport"/>
    <property type="evidence" value="ECO:0000318"/>
    <property type="project" value="GO_Central"/>
</dbReference>
<dbReference type="GO" id="GO:0016020">
    <property type="term" value="C:membrane"/>
    <property type="evidence" value="ECO:0007669"/>
    <property type="project" value="UniProtKB-SubCell"/>
</dbReference>
<dbReference type="InterPro" id="IPR004841">
    <property type="entry name" value="AA-permease/SLC12A_dom"/>
</dbReference>
<feature type="domain" description="Amino acid permease/ SLC12A" evidence="6">
    <location>
        <begin position="29"/>
        <end position="384"/>
    </location>
</feature>
<dbReference type="EMBL" id="AMQM01003728">
    <property type="status" value="NOT_ANNOTATED_CDS"/>
    <property type="molecule type" value="Genomic_DNA"/>
</dbReference>
<dbReference type="GeneID" id="20215349"/>
<feature type="transmembrane region" description="Helical" evidence="5">
    <location>
        <begin position="371"/>
        <end position="390"/>
    </location>
</feature>
<dbReference type="AlphaFoldDB" id="T1G2Q1"/>
<dbReference type="EMBL" id="KB096275">
    <property type="protein sequence ID" value="ESO06946.1"/>
    <property type="molecule type" value="Genomic_DNA"/>
</dbReference>
<dbReference type="GO" id="GO:0006884">
    <property type="term" value="P:cell volume homeostasis"/>
    <property type="evidence" value="ECO:0000318"/>
    <property type="project" value="GO_Central"/>
</dbReference>
<dbReference type="HOGENOM" id="CLU_017440_0_0_1"/>
<dbReference type="Pfam" id="PF00324">
    <property type="entry name" value="AA_permease"/>
    <property type="match status" value="1"/>
</dbReference>
<evidence type="ECO:0000313" key="9">
    <source>
        <dbReference type="Proteomes" id="UP000015101"/>
    </source>
</evidence>
<feature type="transmembrane region" description="Helical" evidence="5">
    <location>
        <begin position="294"/>
        <end position="313"/>
    </location>
</feature>
<evidence type="ECO:0000313" key="8">
    <source>
        <dbReference type="EnsemblMetazoa" id="HelroP76849"/>
    </source>
</evidence>
<feature type="transmembrane region" description="Helical" evidence="5">
    <location>
        <begin position="218"/>
        <end position="240"/>
    </location>
</feature>
<dbReference type="STRING" id="6412.T1G2Q1"/>
<evidence type="ECO:0000256" key="1">
    <source>
        <dbReference type="ARBA" id="ARBA00004141"/>
    </source>
</evidence>
<feature type="transmembrane region" description="Helical" evidence="5">
    <location>
        <begin position="56"/>
        <end position="77"/>
    </location>
</feature>
<reference evidence="8" key="3">
    <citation type="submission" date="2015-06" db="UniProtKB">
        <authorList>
            <consortium name="EnsemblMetazoa"/>
        </authorList>
    </citation>
    <scope>IDENTIFICATION</scope>
</reference>
<dbReference type="GO" id="GO:0055075">
    <property type="term" value="P:potassium ion homeostasis"/>
    <property type="evidence" value="ECO:0000318"/>
    <property type="project" value="GO_Central"/>
</dbReference>
<feature type="transmembrane region" description="Helical" evidence="5">
    <location>
        <begin position="344"/>
        <end position="365"/>
    </location>
</feature>
<proteinExistence type="predicted"/>
<organism evidence="8 9">
    <name type="scientific">Helobdella robusta</name>
    <name type="common">Californian leech</name>
    <dbReference type="NCBI Taxonomy" id="6412"/>
    <lineage>
        <taxon>Eukaryota</taxon>
        <taxon>Metazoa</taxon>
        <taxon>Spiralia</taxon>
        <taxon>Lophotrochozoa</taxon>
        <taxon>Annelida</taxon>
        <taxon>Clitellata</taxon>
        <taxon>Hirudinea</taxon>
        <taxon>Rhynchobdellida</taxon>
        <taxon>Glossiphoniidae</taxon>
        <taxon>Helobdella</taxon>
    </lineage>
</organism>
<dbReference type="GO" id="GO:1990573">
    <property type="term" value="P:potassium ion import across plasma membrane"/>
    <property type="evidence" value="ECO:0000318"/>
    <property type="project" value="GO_Central"/>
</dbReference>
<dbReference type="OMA" id="RTENIWI"/>
<dbReference type="Gene3D" id="1.20.1740.10">
    <property type="entry name" value="Amino acid/polyamine transporter I"/>
    <property type="match status" value="1"/>
</dbReference>
<dbReference type="KEGG" id="hro:HELRODRAFT_76849"/>
<dbReference type="EnsemblMetazoa" id="HelroT76849">
    <property type="protein sequence ID" value="HelroP76849"/>
    <property type="gene ID" value="HelroG76849"/>
</dbReference>
<dbReference type="OrthoDB" id="2020542at2759"/>
<sequence>MEEGENSPWWRSTLNLSSPPILFGAWDGVFTSCMLNIFGVVIFLRTGWIVGNAGMAYTILIIILTEAVSIVTVLSAIGISHKSRIICTGGVYTLISHVLGSKVATPIALLYCFGQAIACSLCVLAFGESITNLLGWNNIWMEKLIACAALLFILGVAVLGVSWMIGLQILLIIILFIAILDFIVGSFFVSNPASGVVGYNRSTLIANIAPLYVRGENFFTILGVFFPMSCGVLAGFNMSIDVRNPPKDIPKGSLGAIGISTGIYFLIGLILAATCERSFLVSDYMIAEKISGTGILWLIGLYELSLSSAVGNLTGCPQALQGLAADQVFKILKPLATGKGPNKVPVIATAFLALVSLIFILIGQLNSLSQVTTILFLLTYATVNYAYFLLSVSIRQQLLSRDVLLDGRKYVSEGSSVVSKRRMDERKLSSIMEGQWCS</sequence>
<feature type="transmembrane region" description="Helical" evidence="5">
    <location>
        <begin position="107"/>
        <end position="127"/>
    </location>
</feature>
<evidence type="ECO:0000259" key="6">
    <source>
        <dbReference type="Pfam" id="PF00324"/>
    </source>
</evidence>
<dbReference type="InterPro" id="IPR004842">
    <property type="entry name" value="SLC12A_fam"/>
</dbReference>
<feature type="transmembrane region" description="Helical" evidence="5">
    <location>
        <begin position="139"/>
        <end position="162"/>
    </location>
</feature>
<keyword evidence="3 5" id="KW-1133">Transmembrane helix</keyword>
<dbReference type="GO" id="GO:0055064">
    <property type="term" value="P:chloride ion homeostasis"/>
    <property type="evidence" value="ECO:0000318"/>
    <property type="project" value="GO_Central"/>
</dbReference>
<name>T1G2Q1_HELRO</name>
<evidence type="ECO:0000256" key="2">
    <source>
        <dbReference type="ARBA" id="ARBA00022692"/>
    </source>
</evidence>
<evidence type="ECO:0000313" key="7">
    <source>
        <dbReference type="EMBL" id="ESO06946.1"/>
    </source>
</evidence>
<keyword evidence="4 5" id="KW-0472">Membrane</keyword>
<feature type="transmembrane region" description="Helical" evidence="5">
    <location>
        <begin position="20"/>
        <end position="44"/>
    </location>
</feature>
<dbReference type="FunFam" id="1.20.1740.10:FF:000089">
    <property type="entry name" value="Protein CBG13067"/>
    <property type="match status" value="1"/>
</dbReference>
<dbReference type="GO" id="GO:0015379">
    <property type="term" value="F:potassium:chloride symporter activity"/>
    <property type="evidence" value="ECO:0000318"/>
    <property type="project" value="GO_Central"/>
</dbReference>
<feature type="transmembrane region" description="Helical" evidence="5">
    <location>
        <begin position="83"/>
        <end position="100"/>
    </location>
</feature>
<protein>
    <recommendedName>
        <fullName evidence="6">Amino acid permease/ SLC12A domain-containing protein</fullName>
    </recommendedName>
</protein>
<dbReference type="RefSeq" id="XP_009015042.1">
    <property type="nucleotide sequence ID" value="XM_009016794.1"/>
</dbReference>